<keyword evidence="4" id="KW-0648">Protein biosynthesis</keyword>
<reference evidence="7 8" key="1">
    <citation type="journal article" date="2020" name="Microbiol. Resour. Announc.">
        <title>Draft Genome Sequence of a Cladosporium Species Isolated from the Mesophotic Ascidian Didemnum maculosum.</title>
        <authorList>
            <person name="Gioti A."/>
            <person name="Siaperas R."/>
            <person name="Nikolaivits E."/>
            <person name="Le Goff G."/>
            <person name="Ouazzani J."/>
            <person name="Kotoulas G."/>
            <person name="Topakas E."/>
        </authorList>
    </citation>
    <scope>NUCLEOTIDE SEQUENCE [LARGE SCALE GENOMIC DNA]</scope>
    <source>
        <strain evidence="7 8">TM138-S3</strain>
    </source>
</reference>
<dbReference type="Gene3D" id="3.20.20.80">
    <property type="entry name" value="Glycosidases"/>
    <property type="match status" value="1"/>
</dbReference>
<dbReference type="InterPro" id="IPR000322">
    <property type="entry name" value="Glyco_hydro_31_TIM"/>
</dbReference>
<dbReference type="GO" id="GO:0005975">
    <property type="term" value="P:carbohydrate metabolic process"/>
    <property type="evidence" value="ECO:0007669"/>
    <property type="project" value="InterPro"/>
</dbReference>
<keyword evidence="8" id="KW-1185">Reference proteome</keyword>
<dbReference type="PROSITE" id="PS00745">
    <property type="entry name" value="RF_PROK_I"/>
    <property type="match status" value="1"/>
</dbReference>
<protein>
    <recommendedName>
        <fullName evidence="6">Prokaryotic-type class I peptide chain release factors domain-containing protein</fullName>
    </recommendedName>
</protein>
<evidence type="ECO:0000313" key="8">
    <source>
        <dbReference type="Proteomes" id="UP000803884"/>
    </source>
</evidence>
<dbReference type="InterPro" id="IPR045853">
    <property type="entry name" value="Pep_chain_release_fac_I_sf"/>
</dbReference>
<dbReference type="Gene3D" id="2.60.40.1760">
    <property type="entry name" value="glycosyl hydrolase (family 31)"/>
    <property type="match status" value="1"/>
</dbReference>
<dbReference type="Pfam" id="PF00472">
    <property type="entry name" value="RF-1"/>
    <property type="match status" value="1"/>
</dbReference>
<dbReference type="AlphaFoldDB" id="A0AB34KYE6"/>
<dbReference type="InterPro" id="IPR048395">
    <property type="entry name" value="Glyco_hydro_31_C"/>
</dbReference>
<evidence type="ECO:0000256" key="4">
    <source>
        <dbReference type="ARBA" id="ARBA00022917"/>
    </source>
</evidence>
<dbReference type="GO" id="GO:0004553">
    <property type="term" value="F:hydrolase activity, hydrolyzing O-glycosyl compounds"/>
    <property type="evidence" value="ECO:0007669"/>
    <property type="project" value="InterPro"/>
</dbReference>
<accession>A0AB34KYE6</accession>
<sequence length="1213" mass="134159">MPQQETVPRSYTKLSGSSDDASLHLRSTELGHFDFTFEALRPGLFRTTFYSESHPLPPFPSAKRPQKSLEGVSSSTDKSSTTFACSNGVEAKLTWDDVPLVTVGYKSAEPLHKDLPFRSYAVDGPGICHYTRYFRGDLHVGLGEKASPMDLSSRQFILSATDCFGYDALRSDPMYKHIPLLIKAGPDGVVGTFSTSHARGHYSVGSEMDGMWGYYKVYRQDQGGLEEYTMVGRTLQEVVTIYAELVGFPLLAPRWAYGYLAGGMAYSMLDEPRACDALMEFAGKLEKYDIPCSGFQMSSGYTVAEVEPKTRNVFTWNRHRFPDPEGFVQSYLKKGIRLIANIKPYVLASHPEYKRLVDEGALFTDPRTGKTGVTRLWSAGGGESGEGGHIDFTSKAGYNFWYNGVKSLREIGIDCMWNDNNEYTIPSDDWINAVDQPEAVAAAEATAEKRRDVGLWGRALNTELMGKSSHDALLEVAPTERPYVLTRSATAGSMRYCCSSWSGDNVTSWEGYKGANAIHLTAGICLLQCYGSDIGGFEGPQPSPELLVRWVQTGIHSPRFAINCFKTGSDNMVGDVIEPWMYPEVLPEVRKAICRRYELIPYLYGLGIQSHFTAIPPQRWVGWGYESDPEVWKSKVLKAGDEQYWLGDTLMIGGVYEPDVSEARVYLPKRNDSDPGFLNTNAPYQYLPAGQWHKISSSWKDSIPVLARIGGAVPVGKPKQTVAPGDKENKAGLEEDDYRGVEIFPSPEDRSTGEVFTTSWMEDDGISTVETVEKHMAKFTISYSATAKEVRVSVKAETTTFEPPWCKGGLDIILPVGENRPVVSTLLTRARSITEEHKTLAEKVAADYDINSAKRLGQLSATASALREYDDARSAFSELQSLLKSGDKEMREMAEEDVEPSREKIEQTREALKASLIPTHPFAHLPCLMEIRPGAGGDEAGIFAGDLLQMYQAYCARVGLRTSLLKYEAAEGSSSSSANGGAHVQEAILEVESPEAYGILRCEAGVHRVQRVPATESKGRTHTSAVSVLVLPSIPAEGSQDLGEKSFDDPNSDYYVDPKDVQTDVMRARGAGGQHVNTTDSAVRLTHGPTNTVVFCQDERSQMKNRAKAWQILRSRIAQMRREEREAEIIALRRGAGAGKLGRENKVRTYNYGQQRVSDHRSGFDLRNLDEVMEGGDALDRVMDSVRAWMADQEVLGLVAEEEIKSKDAESSK</sequence>
<keyword evidence="3" id="KW-0488">Methylation</keyword>
<dbReference type="GO" id="GO:0003747">
    <property type="term" value="F:translation release factor activity"/>
    <property type="evidence" value="ECO:0007669"/>
    <property type="project" value="InterPro"/>
</dbReference>
<evidence type="ECO:0000256" key="5">
    <source>
        <dbReference type="SAM" id="MobiDB-lite"/>
    </source>
</evidence>
<dbReference type="Pfam" id="PF21365">
    <property type="entry name" value="Glyco_hydro_31_3rd"/>
    <property type="match status" value="1"/>
</dbReference>
<dbReference type="SUPFAM" id="SSF74650">
    <property type="entry name" value="Galactose mutarotase-like"/>
    <property type="match status" value="1"/>
</dbReference>
<dbReference type="Pfam" id="PF13802">
    <property type="entry name" value="Gal_mutarotas_2"/>
    <property type="match status" value="1"/>
</dbReference>
<comment type="caution">
    <text evidence="7">The sequence shown here is derived from an EMBL/GenBank/DDBJ whole genome shotgun (WGS) entry which is preliminary data.</text>
</comment>
<comment type="similarity">
    <text evidence="2">Belongs to the prokaryotic/mitochondrial release factor family.</text>
</comment>
<dbReference type="Gene3D" id="3.30.160.20">
    <property type="match status" value="1"/>
</dbReference>
<dbReference type="InterPro" id="IPR025887">
    <property type="entry name" value="Glyco_hydro_31_N_dom"/>
</dbReference>
<evidence type="ECO:0000259" key="6">
    <source>
        <dbReference type="PROSITE" id="PS00745"/>
    </source>
</evidence>
<dbReference type="GO" id="GO:0030246">
    <property type="term" value="F:carbohydrate binding"/>
    <property type="evidence" value="ECO:0007669"/>
    <property type="project" value="InterPro"/>
</dbReference>
<dbReference type="InterPro" id="IPR011013">
    <property type="entry name" value="Gal_mutarotase_sf_dom"/>
</dbReference>
<dbReference type="GO" id="GO:0005739">
    <property type="term" value="C:mitochondrion"/>
    <property type="evidence" value="ECO:0007669"/>
    <property type="project" value="UniProtKB-ARBA"/>
</dbReference>
<organism evidence="7 8">
    <name type="scientific">Cladosporium halotolerans</name>
    <dbReference type="NCBI Taxonomy" id="1052096"/>
    <lineage>
        <taxon>Eukaryota</taxon>
        <taxon>Fungi</taxon>
        <taxon>Dikarya</taxon>
        <taxon>Ascomycota</taxon>
        <taxon>Pezizomycotina</taxon>
        <taxon>Dothideomycetes</taxon>
        <taxon>Dothideomycetidae</taxon>
        <taxon>Cladosporiales</taxon>
        <taxon>Cladosporiaceae</taxon>
        <taxon>Cladosporium</taxon>
    </lineage>
</organism>
<feature type="region of interest" description="Disordered" evidence="5">
    <location>
        <begin position="56"/>
        <end position="79"/>
    </location>
</feature>
<name>A0AB34KYE6_9PEZI</name>
<proteinExistence type="inferred from homology"/>
<dbReference type="Proteomes" id="UP000803884">
    <property type="component" value="Unassembled WGS sequence"/>
</dbReference>
<comment type="similarity">
    <text evidence="1">Belongs to the glycosyl hydrolase 31 family.</text>
</comment>
<dbReference type="PANTHER" id="PTHR43804:SF7">
    <property type="entry name" value="LD18447P"/>
    <property type="match status" value="1"/>
</dbReference>
<dbReference type="SUPFAM" id="SSF51445">
    <property type="entry name" value="(Trans)glycosidases"/>
    <property type="match status" value="1"/>
</dbReference>
<dbReference type="InterPro" id="IPR017853">
    <property type="entry name" value="GH"/>
</dbReference>
<dbReference type="SUPFAM" id="SSF75620">
    <property type="entry name" value="Release factor"/>
    <property type="match status" value="1"/>
</dbReference>
<dbReference type="GeneID" id="96002843"/>
<feature type="domain" description="Prokaryotic-type class I peptide chain release factors" evidence="6">
    <location>
        <begin position="1067"/>
        <end position="1083"/>
    </location>
</feature>
<evidence type="ECO:0000256" key="3">
    <source>
        <dbReference type="ARBA" id="ARBA00022481"/>
    </source>
</evidence>
<dbReference type="InterPro" id="IPR050057">
    <property type="entry name" value="Prokaryotic/Mito_RF"/>
</dbReference>
<dbReference type="CDD" id="cd14752">
    <property type="entry name" value="GH31_N"/>
    <property type="match status" value="1"/>
</dbReference>
<dbReference type="SMART" id="SM00937">
    <property type="entry name" value="PCRF"/>
    <property type="match status" value="1"/>
</dbReference>
<gene>
    <name evidence="7" type="ORF">WHR41_01399</name>
</gene>
<dbReference type="Pfam" id="PF01055">
    <property type="entry name" value="Glyco_hydro_31_2nd"/>
    <property type="match status" value="1"/>
</dbReference>
<dbReference type="FunFam" id="3.30.160.20:FF:000004">
    <property type="entry name" value="Peptide chain release factor 1"/>
    <property type="match status" value="1"/>
</dbReference>
<dbReference type="InterPro" id="IPR005139">
    <property type="entry name" value="PCRF"/>
</dbReference>
<evidence type="ECO:0000256" key="2">
    <source>
        <dbReference type="ARBA" id="ARBA00010835"/>
    </source>
</evidence>
<dbReference type="PANTHER" id="PTHR43804">
    <property type="entry name" value="LD18447P"/>
    <property type="match status" value="1"/>
</dbReference>
<dbReference type="Pfam" id="PF03462">
    <property type="entry name" value="PCRF"/>
    <property type="match status" value="1"/>
</dbReference>
<evidence type="ECO:0000313" key="7">
    <source>
        <dbReference type="EMBL" id="KAL1590018.1"/>
    </source>
</evidence>
<dbReference type="InterPro" id="IPR000352">
    <property type="entry name" value="Pep_chain_release_fac_I"/>
</dbReference>
<dbReference type="Gene3D" id="6.10.140.1950">
    <property type="match status" value="1"/>
</dbReference>
<dbReference type="Gene3D" id="3.30.70.1660">
    <property type="match status" value="1"/>
</dbReference>
<dbReference type="GO" id="GO:0032543">
    <property type="term" value="P:mitochondrial translation"/>
    <property type="evidence" value="ECO:0007669"/>
    <property type="project" value="UniProtKB-ARBA"/>
</dbReference>
<dbReference type="EMBL" id="JAAQHG020000003">
    <property type="protein sequence ID" value="KAL1590018.1"/>
    <property type="molecule type" value="Genomic_DNA"/>
</dbReference>
<dbReference type="RefSeq" id="XP_069233123.1">
    <property type="nucleotide sequence ID" value="XM_069370005.1"/>
</dbReference>
<evidence type="ECO:0000256" key="1">
    <source>
        <dbReference type="ARBA" id="ARBA00007806"/>
    </source>
</evidence>